<keyword evidence="5 7" id="KW-0472">Membrane</keyword>
<evidence type="ECO:0000256" key="3">
    <source>
        <dbReference type="ARBA" id="ARBA00022692"/>
    </source>
</evidence>
<dbReference type="EMBL" id="BABT02000179">
    <property type="protein sequence ID" value="GAA99120.1"/>
    <property type="molecule type" value="Genomic_DNA"/>
</dbReference>
<keyword evidence="4 7" id="KW-1133">Transmembrane helix</keyword>
<dbReference type="GO" id="GO:0005886">
    <property type="term" value="C:plasma membrane"/>
    <property type="evidence" value="ECO:0007669"/>
    <property type="project" value="UniProtKB-SubCell"/>
</dbReference>
<dbReference type="PANTHER" id="PTHR34187">
    <property type="entry name" value="FGR18P"/>
    <property type="match status" value="1"/>
</dbReference>
<dbReference type="HOGENOM" id="CLU_752442_0_0_1"/>
<dbReference type="Pfam" id="PF02656">
    <property type="entry name" value="DUF202"/>
    <property type="match status" value="1"/>
</dbReference>
<feature type="region of interest" description="Disordered" evidence="6">
    <location>
        <begin position="120"/>
        <end position="143"/>
    </location>
</feature>
<dbReference type="InParanoid" id="G7E8G0"/>
<organism evidence="9 10">
    <name type="scientific">Mixia osmundae (strain CBS 9802 / IAM 14324 / JCM 22182 / KY 12970)</name>
    <dbReference type="NCBI Taxonomy" id="764103"/>
    <lineage>
        <taxon>Eukaryota</taxon>
        <taxon>Fungi</taxon>
        <taxon>Dikarya</taxon>
        <taxon>Basidiomycota</taxon>
        <taxon>Pucciniomycotina</taxon>
        <taxon>Mixiomycetes</taxon>
        <taxon>Mixiales</taxon>
        <taxon>Mixiaceae</taxon>
        <taxon>Mixia</taxon>
    </lineage>
</organism>
<dbReference type="InterPro" id="IPR052053">
    <property type="entry name" value="IM_YidH-like"/>
</dbReference>
<keyword evidence="2" id="KW-1003">Cell membrane</keyword>
<feature type="domain" description="DUF202" evidence="8">
    <location>
        <begin position="178"/>
        <end position="228"/>
    </location>
</feature>
<reference evidence="9 10" key="1">
    <citation type="journal article" date="2011" name="J. Gen. Appl. Microbiol.">
        <title>Draft genome sequencing of the enigmatic basidiomycete Mixia osmundae.</title>
        <authorList>
            <person name="Nishida H."/>
            <person name="Nagatsuka Y."/>
            <person name="Sugiyama J."/>
        </authorList>
    </citation>
    <scope>NUCLEOTIDE SEQUENCE [LARGE SCALE GENOMIC DNA]</scope>
    <source>
        <strain evidence="10">CBS 9802 / IAM 14324 / JCM 22182 / KY 12970</strain>
    </source>
</reference>
<feature type="transmembrane region" description="Helical" evidence="7">
    <location>
        <begin position="347"/>
        <end position="367"/>
    </location>
</feature>
<dbReference type="PANTHER" id="PTHR34187:SF2">
    <property type="entry name" value="DUF202 DOMAIN-CONTAINING PROTEIN"/>
    <property type="match status" value="1"/>
</dbReference>
<evidence type="ECO:0000256" key="2">
    <source>
        <dbReference type="ARBA" id="ARBA00022475"/>
    </source>
</evidence>
<keyword evidence="3 7" id="KW-0812">Transmembrane</keyword>
<comment type="caution">
    <text evidence="9">The sequence shown here is derived from an EMBL/GenBank/DDBJ whole genome shotgun (WGS) entry which is preliminary data.</text>
</comment>
<evidence type="ECO:0000256" key="1">
    <source>
        <dbReference type="ARBA" id="ARBA00004651"/>
    </source>
</evidence>
<gene>
    <name evidence="9" type="primary">Mo05810</name>
    <name evidence="9" type="ORF">E5Q_05810</name>
</gene>
<dbReference type="eggNOG" id="ENOG502S42W">
    <property type="taxonomic scope" value="Eukaryota"/>
</dbReference>
<evidence type="ECO:0000256" key="6">
    <source>
        <dbReference type="SAM" id="MobiDB-lite"/>
    </source>
</evidence>
<dbReference type="Proteomes" id="UP000009131">
    <property type="component" value="Unassembled WGS sequence"/>
</dbReference>
<keyword evidence="10" id="KW-1185">Reference proteome</keyword>
<dbReference type="OrthoDB" id="199599at2759"/>
<comment type="subcellular location">
    <subcellularLocation>
        <location evidence="1">Cell membrane</location>
        <topology evidence="1">Multi-pass membrane protein</topology>
    </subcellularLocation>
</comment>
<evidence type="ECO:0000313" key="9">
    <source>
        <dbReference type="EMBL" id="GAA99120.1"/>
    </source>
</evidence>
<evidence type="ECO:0000313" key="10">
    <source>
        <dbReference type="Proteomes" id="UP000009131"/>
    </source>
</evidence>
<feature type="transmembrane region" description="Helical" evidence="7">
    <location>
        <begin position="308"/>
        <end position="327"/>
    </location>
</feature>
<proteinExistence type="predicted"/>
<reference evidence="9 10" key="2">
    <citation type="journal article" date="2012" name="Open Biol.">
        <title>Characteristics of nucleosomes and linker DNA regions on the genome of the basidiomycete Mixia osmundae revealed by mono- and dinucleosome mapping.</title>
        <authorList>
            <person name="Nishida H."/>
            <person name="Kondo S."/>
            <person name="Matsumoto T."/>
            <person name="Suzuki Y."/>
            <person name="Yoshikawa H."/>
            <person name="Taylor T.D."/>
            <person name="Sugiyama J."/>
        </authorList>
    </citation>
    <scope>NUCLEOTIDE SEQUENCE [LARGE SCALE GENOMIC DNA]</scope>
    <source>
        <strain evidence="10">CBS 9802 / IAM 14324 / JCM 22182 / KY 12970</strain>
    </source>
</reference>
<dbReference type="OMA" id="NYRSTEC"/>
<evidence type="ECO:0000256" key="7">
    <source>
        <dbReference type="SAM" id="Phobius"/>
    </source>
</evidence>
<accession>G7E8G0</accession>
<dbReference type="InterPro" id="IPR003807">
    <property type="entry name" value="DUF202"/>
</dbReference>
<name>G7E8G0_MIXOS</name>
<evidence type="ECO:0000259" key="8">
    <source>
        <dbReference type="Pfam" id="PF02656"/>
    </source>
</evidence>
<evidence type="ECO:0000256" key="5">
    <source>
        <dbReference type="ARBA" id="ARBA00023136"/>
    </source>
</evidence>
<evidence type="ECO:0000256" key="4">
    <source>
        <dbReference type="ARBA" id="ARBA00022989"/>
    </source>
</evidence>
<dbReference type="RefSeq" id="XP_014567851.1">
    <property type="nucleotide sequence ID" value="XM_014712365.1"/>
</dbReference>
<dbReference type="AlphaFoldDB" id="G7E8G0"/>
<sequence length="368" mass="39464">MGALLGSVRHRCFGQTSETLMRLVRDVALACIEGTKGGRLHAAGSITVSTPLLHCFVLGSFSRAYVLARQRHAAPSSLTANSLQLFADDMATAQRQQQSSSHMEQSLQQRQRFQAGVQLGSDRHPNGEVVSGSSSAVDDRSKPAIDQGWSHTTLAKGKAWYKRQNVTLELVNKGSVARDHLANERTVLAWLRSSLSLASIGVAVTQLFRLSTILENGSSGSANAPSSAVAQSALAHVQSLLFIPAEAQPDASLMARQGSSDTDATEQMLLSAVRALTNVVIAQQVEIDSMITSQASEKLRYRRLGKPIGGTFLLLALVFLALGFHRYFAVQEALTRDMYVPARRSVIFSSFVVGALTAAAFASILAIA</sequence>
<protein>
    <recommendedName>
        <fullName evidence="8">DUF202 domain-containing protein</fullName>
    </recommendedName>
</protein>